<reference evidence="5" key="1">
    <citation type="journal article" date="2019" name="Int. J. Syst. Evol. Microbiol.">
        <title>The Global Catalogue of Microorganisms (GCM) 10K type strain sequencing project: providing services to taxonomists for standard genome sequencing and annotation.</title>
        <authorList>
            <consortium name="The Broad Institute Genomics Platform"/>
            <consortium name="The Broad Institute Genome Sequencing Center for Infectious Disease"/>
            <person name="Wu L."/>
            <person name="Ma J."/>
        </authorList>
    </citation>
    <scope>NUCLEOTIDE SEQUENCE [LARGE SCALE GENOMIC DNA]</scope>
    <source>
        <strain evidence="5">CCUG 60529</strain>
    </source>
</reference>
<proteinExistence type="inferred from homology"/>
<gene>
    <name evidence="4" type="ORF">ACFQ0I_09855</name>
</gene>
<evidence type="ECO:0000256" key="1">
    <source>
        <dbReference type="PROSITE-ProRule" id="PRU00285"/>
    </source>
</evidence>
<dbReference type="PROSITE" id="PS01031">
    <property type="entry name" value="SHSP"/>
    <property type="match status" value="1"/>
</dbReference>
<comment type="similarity">
    <text evidence="1 2">Belongs to the small heat shock protein (HSP20) family.</text>
</comment>
<dbReference type="InterPro" id="IPR008978">
    <property type="entry name" value="HSP20-like_chaperone"/>
</dbReference>
<name>A0ABW3BU75_9FLAO</name>
<evidence type="ECO:0000256" key="2">
    <source>
        <dbReference type="RuleBase" id="RU003616"/>
    </source>
</evidence>
<dbReference type="PANTHER" id="PTHR11527">
    <property type="entry name" value="HEAT-SHOCK PROTEIN 20 FAMILY MEMBER"/>
    <property type="match status" value="1"/>
</dbReference>
<dbReference type="CDD" id="cd06464">
    <property type="entry name" value="ACD_sHsps-like"/>
    <property type="match status" value="1"/>
</dbReference>
<dbReference type="InterPro" id="IPR002068">
    <property type="entry name" value="A-crystallin/Hsp20_dom"/>
</dbReference>
<dbReference type="RefSeq" id="WP_379941757.1">
    <property type="nucleotide sequence ID" value="NZ_JBHTIB010000012.1"/>
</dbReference>
<dbReference type="Pfam" id="PF00011">
    <property type="entry name" value="HSP20"/>
    <property type="match status" value="1"/>
</dbReference>
<protein>
    <submittedName>
        <fullName evidence="4">Hsp20/alpha crystallin family protein</fullName>
    </submittedName>
</protein>
<evidence type="ECO:0000259" key="3">
    <source>
        <dbReference type="PROSITE" id="PS01031"/>
    </source>
</evidence>
<dbReference type="Proteomes" id="UP001597011">
    <property type="component" value="Unassembled WGS sequence"/>
</dbReference>
<dbReference type="SUPFAM" id="SSF49764">
    <property type="entry name" value="HSP20-like chaperones"/>
    <property type="match status" value="1"/>
</dbReference>
<accession>A0ABW3BU75</accession>
<keyword evidence="5" id="KW-1185">Reference proteome</keyword>
<dbReference type="InterPro" id="IPR031107">
    <property type="entry name" value="Small_HSP"/>
</dbReference>
<sequence length="171" mass="20303">MKRKKRKVASPFENKLLTPWSNNLLRPWNSRLFHSNFDDLNSLLKFDTIFKDDFIEDESLMPAMNVMEHKEDFEIELAVPGFDKKDFEVEIENDVLHISGEKELEKEEKEDDYSRKEFSYKSFKRSMILPTSVNLDEKVKASYKNGILKIKLLKKEESIKKENPKKIVEIQ</sequence>
<evidence type="ECO:0000313" key="5">
    <source>
        <dbReference type="Proteomes" id="UP001597011"/>
    </source>
</evidence>
<dbReference type="EMBL" id="JBHTIB010000012">
    <property type="protein sequence ID" value="MFD0836069.1"/>
    <property type="molecule type" value="Genomic_DNA"/>
</dbReference>
<dbReference type="Gene3D" id="2.60.40.790">
    <property type="match status" value="1"/>
</dbReference>
<evidence type="ECO:0000313" key="4">
    <source>
        <dbReference type="EMBL" id="MFD0836069.1"/>
    </source>
</evidence>
<feature type="domain" description="SHSP" evidence="3">
    <location>
        <begin position="55"/>
        <end position="171"/>
    </location>
</feature>
<comment type="caution">
    <text evidence="4">The sequence shown here is derived from an EMBL/GenBank/DDBJ whole genome shotgun (WGS) entry which is preliminary data.</text>
</comment>
<organism evidence="4 5">
    <name type="scientific">Mariniflexile aquimaris</name>
    <dbReference type="NCBI Taxonomy" id="881009"/>
    <lineage>
        <taxon>Bacteria</taxon>
        <taxon>Pseudomonadati</taxon>
        <taxon>Bacteroidota</taxon>
        <taxon>Flavobacteriia</taxon>
        <taxon>Flavobacteriales</taxon>
        <taxon>Flavobacteriaceae</taxon>
        <taxon>Mariniflexile</taxon>
    </lineage>
</organism>